<protein>
    <submittedName>
        <fullName evidence="1">Uncharacterized protein</fullName>
    </submittedName>
</protein>
<reference evidence="1 2" key="2">
    <citation type="journal article" date="2022" name="Mol. Ecol. Resour.">
        <title>The genomes of chicory, endive, great burdock and yacon provide insights into Asteraceae paleo-polyploidization history and plant inulin production.</title>
        <authorList>
            <person name="Fan W."/>
            <person name="Wang S."/>
            <person name="Wang H."/>
            <person name="Wang A."/>
            <person name="Jiang F."/>
            <person name="Liu H."/>
            <person name="Zhao H."/>
            <person name="Xu D."/>
            <person name="Zhang Y."/>
        </authorList>
    </citation>
    <scope>NUCLEOTIDE SEQUENCE [LARGE SCALE GENOMIC DNA]</scope>
    <source>
        <strain evidence="2">cv. Yunnan</strain>
        <tissue evidence="1">Leaves</tissue>
    </source>
</reference>
<dbReference type="Proteomes" id="UP001056120">
    <property type="component" value="Linkage Group LG12"/>
</dbReference>
<organism evidence="1 2">
    <name type="scientific">Smallanthus sonchifolius</name>
    <dbReference type="NCBI Taxonomy" id="185202"/>
    <lineage>
        <taxon>Eukaryota</taxon>
        <taxon>Viridiplantae</taxon>
        <taxon>Streptophyta</taxon>
        <taxon>Embryophyta</taxon>
        <taxon>Tracheophyta</taxon>
        <taxon>Spermatophyta</taxon>
        <taxon>Magnoliopsida</taxon>
        <taxon>eudicotyledons</taxon>
        <taxon>Gunneridae</taxon>
        <taxon>Pentapetalae</taxon>
        <taxon>asterids</taxon>
        <taxon>campanulids</taxon>
        <taxon>Asterales</taxon>
        <taxon>Asteraceae</taxon>
        <taxon>Asteroideae</taxon>
        <taxon>Heliantheae alliance</taxon>
        <taxon>Millerieae</taxon>
        <taxon>Smallanthus</taxon>
    </lineage>
</organism>
<comment type="caution">
    <text evidence="1">The sequence shown here is derived from an EMBL/GenBank/DDBJ whole genome shotgun (WGS) entry which is preliminary data.</text>
</comment>
<keyword evidence="2" id="KW-1185">Reference proteome</keyword>
<dbReference type="EMBL" id="CM042029">
    <property type="protein sequence ID" value="KAI3795208.1"/>
    <property type="molecule type" value="Genomic_DNA"/>
</dbReference>
<evidence type="ECO:0000313" key="1">
    <source>
        <dbReference type="EMBL" id="KAI3795208.1"/>
    </source>
</evidence>
<sequence length="70" mass="7746">MQFMMGQLKCVEKLHFWISDLELEQAEMRKKLDAESLKVEAAEAGLVAAQQQMVTMGESVEAEVALATAC</sequence>
<proteinExistence type="predicted"/>
<evidence type="ECO:0000313" key="2">
    <source>
        <dbReference type="Proteomes" id="UP001056120"/>
    </source>
</evidence>
<name>A0ACB9HIE6_9ASTR</name>
<reference evidence="2" key="1">
    <citation type="journal article" date="2022" name="Mol. Ecol. Resour.">
        <title>The genomes of chicory, endive, great burdock and yacon provide insights into Asteraceae palaeo-polyploidization history and plant inulin production.</title>
        <authorList>
            <person name="Fan W."/>
            <person name="Wang S."/>
            <person name="Wang H."/>
            <person name="Wang A."/>
            <person name="Jiang F."/>
            <person name="Liu H."/>
            <person name="Zhao H."/>
            <person name="Xu D."/>
            <person name="Zhang Y."/>
        </authorList>
    </citation>
    <scope>NUCLEOTIDE SEQUENCE [LARGE SCALE GENOMIC DNA]</scope>
    <source>
        <strain evidence="2">cv. Yunnan</strain>
    </source>
</reference>
<gene>
    <name evidence="1" type="ORF">L1987_37857</name>
</gene>
<accession>A0ACB9HIE6</accession>